<dbReference type="Pfam" id="PF01925">
    <property type="entry name" value="TauE"/>
    <property type="match status" value="1"/>
</dbReference>
<dbReference type="eggNOG" id="COG0730">
    <property type="taxonomic scope" value="Bacteria"/>
</dbReference>
<dbReference type="PANTHER" id="PTHR30269">
    <property type="entry name" value="TRANSMEMBRANE PROTEIN YFCA"/>
    <property type="match status" value="1"/>
</dbReference>
<dbReference type="Proteomes" id="UP000000954">
    <property type="component" value="Chromosome"/>
</dbReference>
<dbReference type="InterPro" id="IPR002781">
    <property type="entry name" value="TM_pro_TauE-like"/>
</dbReference>
<protein>
    <recommendedName>
        <fullName evidence="8">Probable membrane transporter protein</fullName>
    </recommendedName>
</protein>
<keyword evidence="10" id="KW-1185">Reference proteome</keyword>
<evidence type="ECO:0000256" key="5">
    <source>
        <dbReference type="ARBA" id="ARBA00022692"/>
    </source>
</evidence>
<dbReference type="KEGG" id="ccu:Ccur_04790"/>
<evidence type="ECO:0000256" key="4">
    <source>
        <dbReference type="ARBA" id="ARBA00022475"/>
    </source>
</evidence>
<dbReference type="EMBL" id="CP001682">
    <property type="protein sequence ID" value="ACU94201.1"/>
    <property type="molecule type" value="Genomic_DNA"/>
</dbReference>
<feature type="transmembrane region" description="Helical" evidence="8">
    <location>
        <begin position="196"/>
        <end position="215"/>
    </location>
</feature>
<feature type="transmembrane region" description="Helical" evidence="8">
    <location>
        <begin position="95"/>
        <end position="113"/>
    </location>
</feature>
<sequence length="251" mass="25869">MEFLIVCPLAFLAGFVDAIAGGGGLISLPAFLFAGLPVHAAIGTNKLSASMGTAVATIRYALSGYMVWPLAGVGIAMGLLGSWSGSNLALLTDDTAFKLIMLVILPFVAFHVLRTKDLSAQADHPYSLVPSLVITGIIAGVVGIYDGFYGPGTGTFLMLLLTAVGHQDIRCAAGTTKAINIATNISGLVVFLVNGVVWLPLGLAAGAFSIAGNWIGAGHFTKKGSAITRPIMLVVIVLFAIKLVVDLITSL</sequence>
<evidence type="ECO:0000256" key="3">
    <source>
        <dbReference type="ARBA" id="ARBA00022448"/>
    </source>
</evidence>
<keyword evidence="3" id="KW-0813">Transport</keyword>
<comment type="subcellular location">
    <subcellularLocation>
        <location evidence="1 8">Cell membrane</location>
        <topology evidence="1 8">Multi-pass membrane protein</topology>
    </subcellularLocation>
</comment>
<reference evidence="9 10" key="1">
    <citation type="journal article" date="2009" name="Stand. Genomic Sci.">
        <title>Complete genome sequence of Cryptobacterium curtum type strain (12-3).</title>
        <authorList>
            <person name="Mavrommatis K."/>
            <person name="Pukall R."/>
            <person name="Rohde C."/>
            <person name="Chen F."/>
            <person name="Sims D."/>
            <person name="Brettin T."/>
            <person name="Kuske C."/>
            <person name="Detter J.C."/>
            <person name="Han C."/>
            <person name="Lapidus A."/>
            <person name="Copeland A."/>
            <person name="Glavina Del Rio T."/>
            <person name="Nolan M."/>
            <person name="Lucas S."/>
            <person name="Tice H."/>
            <person name="Cheng J.F."/>
            <person name="Bruce D."/>
            <person name="Goodwin L."/>
            <person name="Pitluck S."/>
            <person name="Ovchinnikova G."/>
            <person name="Pati A."/>
            <person name="Ivanova N."/>
            <person name="Chen A."/>
            <person name="Palaniappan K."/>
            <person name="Chain P."/>
            <person name="D'haeseleer P."/>
            <person name="Goker M."/>
            <person name="Bristow J."/>
            <person name="Eisen J.A."/>
            <person name="Markowitz V."/>
            <person name="Hugenholtz P."/>
            <person name="Rohde M."/>
            <person name="Klenk H.P."/>
            <person name="Kyrpides N.C."/>
        </authorList>
    </citation>
    <scope>NUCLEOTIDE SEQUENCE [LARGE SCALE GENOMIC DNA]</scope>
    <source>
        <strain evidence="10">ATCC 700683 / DSM 15641 / 12-3</strain>
    </source>
</reference>
<organism evidence="9 10">
    <name type="scientific">Cryptobacterium curtum (strain ATCC 700683 / DSM 15641 / CCUG 43107 / 12-3)</name>
    <dbReference type="NCBI Taxonomy" id="469378"/>
    <lineage>
        <taxon>Bacteria</taxon>
        <taxon>Bacillati</taxon>
        <taxon>Actinomycetota</taxon>
        <taxon>Coriobacteriia</taxon>
        <taxon>Eggerthellales</taxon>
        <taxon>Eggerthellaceae</taxon>
        <taxon>Cryptobacterium</taxon>
    </lineage>
</organism>
<dbReference type="RefSeq" id="WP_012802889.1">
    <property type="nucleotide sequence ID" value="NC_013170.1"/>
</dbReference>
<dbReference type="HOGENOM" id="CLU_045498_2_3_11"/>
<dbReference type="STRING" id="469378.Ccur_04790"/>
<feature type="transmembrane region" description="Helical" evidence="8">
    <location>
        <begin position="227"/>
        <end position="245"/>
    </location>
</feature>
<dbReference type="InterPro" id="IPR052017">
    <property type="entry name" value="TSUP"/>
</dbReference>
<dbReference type="OrthoDB" id="554695at2"/>
<evidence type="ECO:0000256" key="7">
    <source>
        <dbReference type="ARBA" id="ARBA00023136"/>
    </source>
</evidence>
<evidence type="ECO:0000256" key="6">
    <source>
        <dbReference type="ARBA" id="ARBA00022989"/>
    </source>
</evidence>
<keyword evidence="6 8" id="KW-1133">Transmembrane helix</keyword>
<dbReference type="GO" id="GO:0005886">
    <property type="term" value="C:plasma membrane"/>
    <property type="evidence" value="ECO:0007669"/>
    <property type="project" value="UniProtKB-SubCell"/>
</dbReference>
<dbReference type="PANTHER" id="PTHR30269:SF0">
    <property type="entry name" value="MEMBRANE TRANSPORTER PROTEIN YFCA-RELATED"/>
    <property type="match status" value="1"/>
</dbReference>
<comment type="similarity">
    <text evidence="2 8">Belongs to the 4-toluene sulfonate uptake permease (TSUP) (TC 2.A.102) family.</text>
</comment>
<name>C7MMR1_CRYCD</name>
<keyword evidence="5 8" id="KW-0812">Transmembrane</keyword>
<evidence type="ECO:0000256" key="2">
    <source>
        <dbReference type="ARBA" id="ARBA00009142"/>
    </source>
</evidence>
<keyword evidence="4 8" id="KW-1003">Cell membrane</keyword>
<dbReference type="AlphaFoldDB" id="C7MMR1"/>
<evidence type="ECO:0000313" key="10">
    <source>
        <dbReference type="Proteomes" id="UP000000954"/>
    </source>
</evidence>
<gene>
    <name evidence="9" type="ordered locus">Ccur_04790</name>
</gene>
<proteinExistence type="inferred from homology"/>
<feature type="transmembrane region" description="Helical" evidence="8">
    <location>
        <begin position="60"/>
        <end position="83"/>
    </location>
</feature>
<evidence type="ECO:0000256" key="1">
    <source>
        <dbReference type="ARBA" id="ARBA00004651"/>
    </source>
</evidence>
<accession>C7MMR1</accession>
<keyword evidence="7 8" id="KW-0472">Membrane</keyword>
<feature type="transmembrane region" description="Helical" evidence="8">
    <location>
        <begin position="125"/>
        <end position="145"/>
    </location>
</feature>
<evidence type="ECO:0000256" key="8">
    <source>
        <dbReference type="RuleBase" id="RU363041"/>
    </source>
</evidence>
<evidence type="ECO:0000313" key="9">
    <source>
        <dbReference type="EMBL" id="ACU94201.1"/>
    </source>
</evidence>